<dbReference type="Pfam" id="PF00148">
    <property type="entry name" value="Oxidored_nitro"/>
    <property type="match status" value="1"/>
</dbReference>
<sequence length="448" mass="48083">MATILRSPKAGVINPLKMSAPLGAALAFLGLDRCMPTLHGSQGCTAFALVLLVRHFREMVPLQTTAMNEVSTILGGMDNLEQAILNIAERTKAGLIGIASTGLTETKGEDVEGQLRLFRQAHPELDELAILYVSTPDYLGGLQEGWAKAVLRCVETFAEPCPREAGRVNVFAGPSLTPGDLECLREMIEAFGLRAVLVPDLSGSMDGHVPQQFVPTTMGGTTIGELRSLGAAEYTLAVGRAQEPAARLLAERCGVPYECFDTLIGLEPSDRLMETLARFSGRPVPARLRRQRSQLLDAMLDAHFFTGGKRVALGAEPDLLLGLGTFLAGMGAQLDAVVTTSESPLLETLPTREVVVGDLDDLEQRAAGCDLLLTHSHGRQMAERLGVPLLRVGLPVFDRLGAAHRVSIGYRGTRELLFRVANTLLAHESGHEGGERCNDDLRASLAAH</sequence>
<comment type="similarity">
    <text evidence="3">Belongs to the NifD/NifK/NifE/NifN family.</text>
</comment>
<organism evidence="5 6">
    <name type="scientific">Tepidiphilus baoligensis</name>
    <dbReference type="NCBI Taxonomy" id="2698687"/>
    <lineage>
        <taxon>Bacteria</taxon>
        <taxon>Pseudomonadati</taxon>
        <taxon>Pseudomonadota</taxon>
        <taxon>Hydrogenophilia</taxon>
        <taxon>Hydrogenophilales</taxon>
        <taxon>Hydrogenophilaceae</taxon>
        <taxon>Tepidiphilus</taxon>
    </lineage>
</organism>
<dbReference type="InterPro" id="IPR000510">
    <property type="entry name" value="Nase/OxRdtase_comp1"/>
</dbReference>
<proteinExistence type="inferred from homology"/>
<evidence type="ECO:0000259" key="4">
    <source>
        <dbReference type="Pfam" id="PF00148"/>
    </source>
</evidence>
<comment type="function">
    <text evidence="1">This protein may play a role in the biosynthesis of the prosthetic group of nitrogenase (FeMo cofactor).</text>
</comment>
<dbReference type="EMBL" id="JAAAUB010000003">
    <property type="protein sequence ID" value="NMH16215.1"/>
    <property type="molecule type" value="Genomic_DNA"/>
</dbReference>
<evidence type="ECO:0000313" key="6">
    <source>
        <dbReference type="Proteomes" id="UP000669605"/>
    </source>
</evidence>
<accession>A0ABX1QLM2</accession>
<comment type="caution">
    <text evidence="5">The sequence shown here is derived from an EMBL/GenBank/DDBJ whole genome shotgun (WGS) entry which is preliminary data.</text>
</comment>
<evidence type="ECO:0000313" key="5">
    <source>
        <dbReference type="EMBL" id="NMH16215.1"/>
    </source>
</evidence>
<dbReference type="InterPro" id="IPR050152">
    <property type="entry name" value="ChlB/BchB/BchZ"/>
</dbReference>
<evidence type="ECO:0000256" key="2">
    <source>
        <dbReference type="ARBA" id="ARBA00005155"/>
    </source>
</evidence>
<comment type="pathway">
    <text evidence="2">Cofactor biosynthesis; Fe-Mo cofactor biosynthesis.</text>
</comment>
<keyword evidence="6" id="KW-1185">Reference proteome</keyword>
<dbReference type="PANTHER" id="PTHR33712">
    <property type="entry name" value="LIGHT-INDEPENDENT PROTOCHLOROPHYLLIDE REDUCTASE SUBUNIT B"/>
    <property type="match status" value="1"/>
</dbReference>
<feature type="domain" description="Nitrogenase/oxidoreductase component 1" evidence="4">
    <location>
        <begin position="19"/>
        <end position="424"/>
    </location>
</feature>
<dbReference type="PANTHER" id="PTHR33712:SF7">
    <property type="entry name" value="LIGHT-INDEPENDENT PROTOCHLOROPHYLLIDE REDUCTASE SUBUNIT B"/>
    <property type="match status" value="1"/>
</dbReference>
<protein>
    <submittedName>
        <fullName evidence="5">Nitrogenase iron-molybdenum cofactor biosynthesis protein NifN</fullName>
    </submittedName>
</protein>
<evidence type="ECO:0000256" key="3">
    <source>
        <dbReference type="ARBA" id="ARBA00011002"/>
    </source>
</evidence>
<dbReference type="Gene3D" id="3.40.50.1980">
    <property type="entry name" value="Nitrogenase molybdenum iron protein domain"/>
    <property type="match status" value="3"/>
</dbReference>
<gene>
    <name evidence="5" type="primary">nifN</name>
    <name evidence="5" type="ORF">GV368_03660</name>
</gene>
<dbReference type="Proteomes" id="UP000669605">
    <property type="component" value="Unassembled WGS sequence"/>
</dbReference>
<dbReference type="Gene3D" id="6.10.250.1090">
    <property type="match status" value="1"/>
</dbReference>
<reference evidence="5 6" key="1">
    <citation type="journal article" date="2020" name="Curr. Microbiol.">
        <title>Tepidiphilus baoligensis sp. nov., a Novel Bacterium of the Family Hydrogenophilaceae Isolated from an Oil Reservoir.</title>
        <authorList>
            <person name="Zhang X."/>
            <person name="Wang G."/>
            <person name="Ma X."/>
            <person name="Yu J."/>
            <person name="You J."/>
            <person name="Xue Y."/>
            <person name="Ma Y."/>
        </authorList>
    </citation>
    <scope>NUCLEOTIDE SEQUENCE [LARGE SCALE GENOMIC DNA]</scope>
    <source>
        <strain evidence="5 6">B18-69</strain>
    </source>
</reference>
<dbReference type="NCBIfam" id="TIGR01285">
    <property type="entry name" value="nifN"/>
    <property type="match status" value="1"/>
</dbReference>
<dbReference type="InterPro" id="IPR005975">
    <property type="entry name" value="Nase_Mo-Fe_CF"/>
</dbReference>
<dbReference type="SUPFAM" id="SSF53807">
    <property type="entry name" value="Helical backbone' metal receptor"/>
    <property type="match status" value="1"/>
</dbReference>
<dbReference type="CDD" id="cd01966">
    <property type="entry name" value="Nitrogenase_NifN_1"/>
    <property type="match status" value="1"/>
</dbReference>
<name>A0ABX1QLM2_9PROT</name>
<dbReference type="RefSeq" id="WP_169115497.1">
    <property type="nucleotide sequence ID" value="NZ_JAAAUB010000003.1"/>
</dbReference>
<evidence type="ECO:0000256" key="1">
    <source>
        <dbReference type="ARBA" id="ARBA00003171"/>
    </source>
</evidence>